<dbReference type="Gene3D" id="3.90.20.20">
    <property type="match status" value="1"/>
</dbReference>
<dbReference type="GO" id="GO:0051082">
    <property type="term" value="F:unfolded protein binding"/>
    <property type="evidence" value="ECO:0007669"/>
    <property type="project" value="TreeGrafter"/>
</dbReference>
<accession>A0A2L2BNC6</accession>
<dbReference type="AlphaFoldDB" id="A0A2L2BNC6"/>
<dbReference type="InterPro" id="IPR009012">
    <property type="entry name" value="GrpE_head"/>
</dbReference>
<keyword evidence="16" id="KW-1185">Reference proteome</keyword>
<evidence type="ECO:0000256" key="12">
    <source>
        <dbReference type="RuleBase" id="RU004478"/>
    </source>
</evidence>
<dbReference type="GO" id="GO:0005737">
    <property type="term" value="C:cytoplasm"/>
    <property type="evidence" value="ECO:0007669"/>
    <property type="project" value="UniProtKB-SubCell"/>
</dbReference>
<sequence>MAKHSNKGPDQEPEEHEEPVVFDKRRIDPETGDVRSPSPEGEPEALGDEDLEILDEAERDLVAEYRDRAARAEAELANFRSRVERDRQSNREAIIVEVIRSLLPAIDDLDRAEKHGDLAGTPLEIVAQKMRQSFERYGMSAVGEAGEAFDPAIHEAMVHMPSDEVQVDTVADVIEVGYQLGERLIRPAKVAVSSPPQQSTSENDK</sequence>
<dbReference type="Gene3D" id="2.30.22.10">
    <property type="entry name" value="Head domain of nucleotide exchange factor GrpE"/>
    <property type="match status" value="1"/>
</dbReference>
<feature type="compositionally biased region" description="Acidic residues" evidence="14">
    <location>
        <begin position="41"/>
        <end position="52"/>
    </location>
</feature>
<dbReference type="SUPFAM" id="SSF51064">
    <property type="entry name" value="Head domain of nucleotide exchange factor GrpE"/>
    <property type="match status" value="1"/>
</dbReference>
<evidence type="ECO:0000256" key="14">
    <source>
        <dbReference type="SAM" id="MobiDB-lite"/>
    </source>
</evidence>
<dbReference type="Proteomes" id="UP000243077">
    <property type="component" value="Chromosome"/>
</dbReference>
<dbReference type="RefSeq" id="WP_104912770.1">
    <property type="nucleotide sequence ID" value="NZ_CP026923.1"/>
</dbReference>
<protein>
    <recommendedName>
        <fullName evidence="8 10">Protein GrpE</fullName>
    </recommendedName>
    <alternativeName>
        <fullName evidence="9 10">HSP-70 cofactor</fullName>
    </alternativeName>
</protein>
<dbReference type="PANTHER" id="PTHR21237">
    <property type="entry name" value="GRPE PROTEIN"/>
    <property type="match status" value="1"/>
</dbReference>
<dbReference type="InterPro" id="IPR013805">
    <property type="entry name" value="GrpE_CC"/>
</dbReference>
<evidence type="ECO:0000256" key="13">
    <source>
        <dbReference type="SAM" id="Coils"/>
    </source>
</evidence>
<evidence type="ECO:0000256" key="11">
    <source>
        <dbReference type="RuleBase" id="RU000639"/>
    </source>
</evidence>
<feature type="compositionally biased region" description="Basic and acidic residues" evidence="14">
    <location>
        <begin position="18"/>
        <end position="33"/>
    </location>
</feature>
<dbReference type="KEGG" id="psai:C3B54_11105"/>
<evidence type="ECO:0000256" key="9">
    <source>
        <dbReference type="ARBA" id="ARBA00076414"/>
    </source>
</evidence>
<comment type="similarity">
    <text evidence="2 10 12">Belongs to the GrpE family.</text>
</comment>
<keyword evidence="6 10" id="KW-0143">Chaperone</keyword>
<dbReference type="Pfam" id="PF01025">
    <property type="entry name" value="GrpE"/>
    <property type="match status" value="1"/>
</dbReference>
<comment type="subunit">
    <text evidence="3 10">Homodimer.</text>
</comment>
<evidence type="ECO:0000256" key="10">
    <source>
        <dbReference type="HAMAP-Rule" id="MF_01151"/>
    </source>
</evidence>
<dbReference type="GO" id="GO:0051087">
    <property type="term" value="F:protein-folding chaperone binding"/>
    <property type="evidence" value="ECO:0007669"/>
    <property type="project" value="InterPro"/>
</dbReference>
<evidence type="ECO:0000256" key="3">
    <source>
        <dbReference type="ARBA" id="ARBA00011738"/>
    </source>
</evidence>
<evidence type="ECO:0000256" key="6">
    <source>
        <dbReference type="ARBA" id="ARBA00023186"/>
    </source>
</evidence>
<dbReference type="PRINTS" id="PR00773">
    <property type="entry name" value="GRPEPROTEIN"/>
</dbReference>
<comment type="subcellular location">
    <subcellularLocation>
        <location evidence="1 10">Cytoplasm</location>
    </subcellularLocation>
</comment>
<feature type="region of interest" description="Disordered" evidence="14">
    <location>
        <begin position="1"/>
        <end position="52"/>
    </location>
</feature>
<dbReference type="GO" id="GO:0042803">
    <property type="term" value="F:protein homodimerization activity"/>
    <property type="evidence" value="ECO:0007669"/>
    <property type="project" value="InterPro"/>
</dbReference>
<keyword evidence="13" id="KW-0175">Coiled coil</keyword>
<feature type="coiled-coil region" evidence="13">
    <location>
        <begin position="62"/>
        <end position="89"/>
    </location>
</feature>
<evidence type="ECO:0000313" key="16">
    <source>
        <dbReference type="Proteomes" id="UP000243077"/>
    </source>
</evidence>
<dbReference type="PANTHER" id="PTHR21237:SF23">
    <property type="entry name" value="GRPE PROTEIN HOMOLOG, MITOCHONDRIAL"/>
    <property type="match status" value="1"/>
</dbReference>
<proteinExistence type="inferred from homology"/>
<dbReference type="GO" id="GO:0006457">
    <property type="term" value="P:protein folding"/>
    <property type="evidence" value="ECO:0007669"/>
    <property type="project" value="InterPro"/>
</dbReference>
<name>A0A2L2BNC6_9MICO</name>
<evidence type="ECO:0000313" key="15">
    <source>
        <dbReference type="EMBL" id="AVG23112.1"/>
    </source>
</evidence>
<evidence type="ECO:0000256" key="4">
    <source>
        <dbReference type="ARBA" id="ARBA00022490"/>
    </source>
</evidence>
<dbReference type="SUPFAM" id="SSF58014">
    <property type="entry name" value="Coiled-coil domain of nucleotide exchange factor GrpE"/>
    <property type="match status" value="1"/>
</dbReference>
<gene>
    <name evidence="10" type="primary">grpE</name>
    <name evidence="15" type="ORF">C3B54_11105</name>
</gene>
<dbReference type="InterPro" id="IPR000740">
    <property type="entry name" value="GrpE"/>
</dbReference>
<dbReference type="HAMAP" id="MF_01151">
    <property type="entry name" value="GrpE"/>
    <property type="match status" value="1"/>
</dbReference>
<dbReference type="GO" id="GO:0000774">
    <property type="term" value="F:adenyl-nucleotide exchange factor activity"/>
    <property type="evidence" value="ECO:0007669"/>
    <property type="project" value="InterPro"/>
</dbReference>
<reference evidence="15 16" key="1">
    <citation type="submission" date="2018-02" db="EMBL/GenBank/DDBJ databases">
        <title>Complete genome of the streamlined marine actinobacterium Pontimonas salivibrio CL-TW6 adapted to coastal planktonic lifestype.</title>
        <authorList>
            <person name="Cho B.C."/>
            <person name="Hardies S.C."/>
            <person name="Jang G.I."/>
            <person name="Hwang C.Y."/>
        </authorList>
    </citation>
    <scope>NUCLEOTIDE SEQUENCE [LARGE SCALE GENOMIC DNA]</scope>
    <source>
        <strain evidence="15 16">CL-TW6</strain>
    </source>
</reference>
<keyword evidence="4 10" id="KW-0963">Cytoplasm</keyword>
<dbReference type="EMBL" id="CP026923">
    <property type="protein sequence ID" value="AVG23112.1"/>
    <property type="molecule type" value="Genomic_DNA"/>
</dbReference>
<dbReference type="OrthoDB" id="5191115at2"/>
<evidence type="ECO:0000256" key="2">
    <source>
        <dbReference type="ARBA" id="ARBA00009054"/>
    </source>
</evidence>
<keyword evidence="5 10" id="KW-0346">Stress response</keyword>
<dbReference type="PROSITE" id="PS01071">
    <property type="entry name" value="GRPE"/>
    <property type="match status" value="1"/>
</dbReference>
<comment type="function">
    <text evidence="7 10 11">Participates actively in the response to hyperosmotic and heat shock by preventing the aggregation of stress-denatured proteins, in association with DnaK and GrpE. It is the nucleotide exchange factor for DnaK and may function as a thermosensor. Unfolded proteins bind initially to DnaJ; upon interaction with the DnaJ-bound protein, DnaK hydrolyzes its bound ATP, resulting in the formation of a stable complex. GrpE releases ADP from DnaK; ATP binding to DnaK triggers the release of the substrate protein, thus completing the reaction cycle. Several rounds of ATP-dependent interactions between DnaJ, DnaK and GrpE are required for fully efficient folding.</text>
</comment>
<evidence type="ECO:0000256" key="5">
    <source>
        <dbReference type="ARBA" id="ARBA00023016"/>
    </source>
</evidence>
<evidence type="ECO:0000256" key="7">
    <source>
        <dbReference type="ARBA" id="ARBA00053401"/>
    </source>
</evidence>
<organism evidence="15 16">
    <name type="scientific">Pontimonas salivibrio</name>
    <dbReference type="NCBI Taxonomy" id="1159327"/>
    <lineage>
        <taxon>Bacteria</taxon>
        <taxon>Bacillati</taxon>
        <taxon>Actinomycetota</taxon>
        <taxon>Actinomycetes</taxon>
        <taxon>Micrococcales</taxon>
        <taxon>Microbacteriaceae</taxon>
        <taxon>Pontimonas</taxon>
    </lineage>
</organism>
<evidence type="ECO:0000256" key="8">
    <source>
        <dbReference type="ARBA" id="ARBA00072274"/>
    </source>
</evidence>
<dbReference type="CDD" id="cd00446">
    <property type="entry name" value="GrpE"/>
    <property type="match status" value="1"/>
</dbReference>
<dbReference type="FunFam" id="2.30.22.10:FF:000001">
    <property type="entry name" value="Protein GrpE"/>
    <property type="match status" value="1"/>
</dbReference>
<evidence type="ECO:0000256" key="1">
    <source>
        <dbReference type="ARBA" id="ARBA00004496"/>
    </source>
</evidence>